<evidence type="ECO:0000256" key="1">
    <source>
        <dbReference type="SAM" id="MobiDB-lite"/>
    </source>
</evidence>
<reference evidence="2" key="1">
    <citation type="submission" date="2025-08" db="UniProtKB">
        <authorList>
            <consortium name="Ensembl"/>
        </authorList>
    </citation>
    <scope>IDENTIFICATION</scope>
</reference>
<dbReference type="InterPro" id="IPR006018">
    <property type="entry name" value="Caldesmon_LSP"/>
</dbReference>
<dbReference type="Ensembl" id="ENSPKIT00000016617.1">
    <property type="protein sequence ID" value="ENSPKIP00000035682.1"/>
    <property type="gene ID" value="ENSPKIG00000014539.1"/>
</dbReference>
<name>A0A3B3SY48_9TELE</name>
<proteinExistence type="predicted"/>
<keyword evidence="3" id="KW-1185">Reference proteome</keyword>
<feature type="compositionally biased region" description="Basic and acidic residues" evidence="1">
    <location>
        <begin position="1"/>
        <end position="10"/>
    </location>
</feature>
<organism evidence="2 3">
    <name type="scientific">Paramormyrops kingsleyae</name>
    <dbReference type="NCBI Taxonomy" id="1676925"/>
    <lineage>
        <taxon>Eukaryota</taxon>
        <taxon>Metazoa</taxon>
        <taxon>Chordata</taxon>
        <taxon>Craniata</taxon>
        <taxon>Vertebrata</taxon>
        <taxon>Euteleostomi</taxon>
        <taxon>Actinopterygii</taxon>
        <taxon>Neopterygii</taxon>
        <taxon>Teleostei</taxon>
        <taxon>Osteoglossocephala</taxon>
        <taxon>Osteoglossomorpha</taxon>
        <taxon>Osteoglossiformes</taxon>
        <taxon>Mormyridae</taxon>
        <taxon>Paramormyrops</taxon>
    </lineage>
</organism>
<protein>
    <submittedName>
        <fullName evidence="2">Lymphocyte specific protein 1 a</fullName>
    </submittedName>
</protein>
<dbReference type="Pfam" id="PF02029">
    <property type="entry name" value="Caldesmon"/>
    <property type="match status" value="2"/>
</dbReference>
<dbReference type="GeneTree" id="ENSGT00940000153901"/>
<sequence length="517" mass="58393">MLRGERRETSKQGLQNLLRLTAQRSMEDAEEIERERRRRARKLSATQQELDCGEPLPERNAPHDGILHEIGFKPSCPSSQDEDEGFGDWTQKMEKSRRRDLEEHGMAKEGGTNSRQGGPLIGRKIGTEAPPAEQVDEEEQVSKGSMSRRVHGQEILKRVERINDRKEKVQEGHRNEDTEPGMTEGKDPRAHQKEKVKGNRTDMKMSYISKVYLQQEGGQTDKGTHEQEVTSQAAKVKRTLRGMSLNPEGRTRMESFQETGYKLEQIQGSLQERENTEREREEQRAIETELEGLRMREEEEEHQWHIQTGNDIDGRVMEEPSYSITERTESLNRCLKKSSSFKKIQNPGCISKIDDKVEQYTHAIESSLKEAKQAPTDMTSPPEPVAARKNLFEAGDAWNPSVTKGSPSKDAEALKVGVTDLITQWVKGNLDEGSRTSPPKPAEVKYGEVLHKKNLWETLGDTSCFGKAGLGGKGPCSTKRYKFVVTGHGKYEKVPVSDDHCNACMNEQSGKESRAGH</sequence>
<evidence type="ECO:0000313" key="3">
    <source>
        <dbReference type="Proteomes" id="UP000261540"/>
    </source>
</evidence>
<feature type="compositionally biased region" description="Basic and acidic residues" evidence="1">
    <location>
        <begin position="56"/>
        <end position="71"/>
    </location>
</feature>
<accession>A0A3B3SY48</accession>
<dbReference type="AlphaFoldDB" id="A0A3B3SY48"/>
<dbReference type="PANTHER" id="PTHR18949">
    <property type="entry name" value="CALDESMON"/>
    <property type="match status" value="1"/>
</dbReference>
<evidence type="ECO:0000313" key="2">
    <source>
        <dbReference type="Ensembl" id="ENSPKIP00000035682.1"/>
    </source>
</evidence>
<feature type="compositionally biased region" description="Basic and acidic residues" evidence="1">
    <location>
        <begin position="184"/>
        <end position="203"/>
    </location>
</feature>
<feature type="region of interest" description="Disordered" evidence="1">
    <location>
        <begin position="1"/>
        <end position="203"/>
    </location>
</feature>
<dbReference type="Proteomes" id="UP000261540">
    <property type="component" value="Unplaced"/>
</dbReference>
<feature type="compositionally biased region" description="Basic and acidic residues" evidence="1">
    <location>
        <begin position="271"/>
        <end position="297"/>
    </location>
</feature>
<feature type="region of interest" description="Disordered" evidence="1">
    <location>
        <begin position="217"/>
        <end position="316"/>
    </location>
</feature>
<feature type="compositionally biased region" description="Basic and acidic residues" evidence="1">
    <location>
        <begin position="91"/>
        <end position="107"/>
    </location>
</feature>
<feature type="compositionally biased region" description="Basic and acidic residues" evidence="1">
    <location>
        <begin position="151"/>
        <end position="177"/>
    </location>
</feature>
<dbReference type="GO" id="GO:0003779">
    <property type="term" value="F:actin binding"/>
    <property type="evidence" value="ECO:0007669"/>
    <property type="project" value="UniProtKB-ARBA"/>
</dbReference>
<dbReference type="PANTHER" id="PTHR18949:SF1">
    <property type="entry name" value="LYMPHOCYTE-SPECIFIC PROTEIN 1"/>
    <property type="match status" value="1"/>
</dbReference>
<reference evidence="2" key="2">
    <citation type="submission" date="2025-09" db="UniProtKB">
        <authorList>
            <consortium name="Ensembl"/>
        </authorList>
    </citation>
    <scope>IDENTIFICATION</scope>
</reference>